<dbReference type="SUPFAM" id="SSF53187">
    <property type="entry name" value="Zn-dependent exopeptidases"/>
    <property type="match status" value="1"/>
</dbReference>
<dbReference type="PANTHER" id="PTHR12283:SF6">
    <property type="entry name" value="GLUTAMINYL-PEPTIDE CYCLOTRANSFERASE-RELATED"/>
    <property type="match status" value="1"/>
</dbReference>
<keyword evidence="6" id="KW-0732">Signal</keyword>
<evidence type="ECO:0000256" key="3">
    <source>
        <dbReference type="ARBA" id="ARBA00012012"/>
    </source>
</evidence>
<keyword evidence="5" id="KW-0012">Acyltransferase</keyword>
<dbReference type="InterPro" id="IPR040234">
    <property type="entry name" value="QC/QCL"/>
</dbReference>
<keyword evidence="9" id="KW-1185">Reference proteome</keyword>
<dbReference type="Pfam" id="PF04389">
    <property type="entry name" value="Peptidase_M28"/>
    <property type="match status" value="1"/>
</dbReference>
<gene>
    <name evidence="8" type="ORF">AWZ03_000865</name>
</gene>
<dbReference type="AlphaFoldDB" id="A0A484BXA0"/>
<dbReference type="InterPro" id="IPR007484">
    <property type="entry name" value="Peptidase_M28"/>
</dbReference>
<feature type="domain" description="Peptidase M28" evidence="7">
    <location>
        <begin position="82"/>
        <end position="296"/>
    </location>
</feature>
<evidence type="ECO:0000256" key="4">
    <source>
        <dbReference type="ARBA" id="ARBA00022679"/>
    </source>
</evidence>
<name>A0A484BXA0_DRONA</name>
<sequence>MSPLKYWILGGCLALLLIQWRRMSLKYDHNEYLTKTLNKFLVPRWVGSVGHDDINEFLKEELTRLGFDIINDDFFDVYSVNNVIGVLNTGAKRFLLLSCHYDSKYLETTEFYVAATDAVSCALLLNIAEELNDFLHQEFANRPDLGLVLAFFDGHESVDGVLYPSPMLLGSINFVHVEVVALNKIDLVISFKSIGAPDQIYMSKYQRTYALHDRLADIEQELRISGDLSKCHQLFYKLKDHNNDIADDHISFLKKGLPVMHIVPYAYPEVWLQEADNLDNLHWPTIRNMNLIIKRFVYEYISNRTLRTYSIG</sequence>
<dbReference type="GO" id="GO:0016603">
    <property type="term" value="F:glutaminyl-peptide cyclotransferase activity"/>
    <property type="evidence" value="ECO:0007669"/>
    <property type="project" value="UniProtKB-EC"/>
</dbReference>
<evidence type="ECO:0000313" key="8">
    <source>
        <dbReference type="EMBL" id="TDG52632.1"/>
    </source>
</evidence>
<proteinExistence type="inferred from homology"/>
<comment type="caution">
    <text evidence="8">The sequence shown here is derived from an EMBL/GenBank/DDBJ whole genome shotgun (WGS) entry which is preliminary data.</text>
</comment>
<evidence type="ECO:0000256" key="5">
    <source>
        <dbReference type="ARBA" id="ARBA00023315"/>
    </source>
</evidence>
<dbReference type="OMA" id="MSKYQRT"/>
<protein>
    <recommendedName>
        <fullName evidence="3">glutaminyl-peptide cyclotransferase</fullName>
        <ecNumber evidence="3">2.3.2.5</ecNumber>
    </recommendedName>
</protein>
<evidence type="ECO:0000259" key="7">
    <source>
        <dbReference type="Pfam" id="PF04389"/>
    </source>
</evidence>
<dbReference type="GO" id="GO:0008270">
    <property type="term" value="F:zinc ion binding"/>
    <property type="evidence" value="ECO:0007669"/>
    <property type="project" value="TreeGrafter"/>
</dbReference>
<evidence type="ECO:0000256" key="6">
    <source>
        <dbReference type="SAM" id="SignalP"/>
    </source>
</evidence>
<dbReference type="EC" id="2.3.2.5" evidence="3"/>
<comment type="similarity">
    <text evidence="2">Belongs to the glutaminyl-peptide cyclotransferase family.</text>
</comment>
<keyword evidence="4" id="KW-0808">Transferase</keyword>
<dbReference type="PANTHER" id="PTHR12283">
    <property type="entry name" value="GLUTAMINYL-PEPTIDE CYCLOTRANSFERASE"/>
    <property type="match status" value="1"/>
</dbReference>
<dbReference type="Proteomes" id="UP000295192">
    <property type="component" value="Unassembled WGS sequence"/>
</dbReference>
<evidence type="ECO:0000313" key="9">
    <source>
        <dbReference type="Proteomes" id="UP000295192"/>
    </source>
</evidence>
<organism evidence="8 9">
    <name type="scientific">Drosophila navojoa</name>
    <name type="common">Fruit fly</name>
    <dbReference type="NCBI Taxonomy" id="7232"/>
    <lineage>
        <taxon>Eukaryota</taxon>
        <taxon>Metazoa</taxon>
        <taxon>Ecdysozoa</taxon>
        <taxon>Arthropoda</taxon>
        <taxon>Hexapoda</taxon>
        <taxon>Insecta</taxon>
        <taxon>Pterygota</taxon>
        <taxon>Neoptera</taxon>
        <taxon>Endopterygota</taxon>
        <taxon>Diptera</taxon>
        <taxon>Brachycera</taxon>
        <taxon>Muscomorpha</taxon>
        <taxon>Ephydroidea</taxon>
        <taxon>Drosophilidae</taxon>
        <taxon>Drosophila</taxon>
    </lineage>
</organism>
<comment type="catalytic activity">
    <reaction evidence="1">
        <text>N-terminal L-glutaminyl-[peptide] = N-terminal 5-oxo-L-prolyl-[peptide] + NH4(+)</text>
        <dbReference type="Rhea" id="RHEA:23652"/>
        <dbReference type="Rhea" id="RHEA-COMP:11736"/>
        <dbReference type="Rhea" id="RHEA-COMP:11846"/>
        <dbReference type="ChEBI" id="CHEBI:28938"/>
        <dbReference type="ChEBI" id="CHEBI:64722"/>
        <dbReference type="ChEBI" id="CHEBI:87215"/>
        <dbReference type="EC" id="2.3.2.5"/>
    </reaction>
</comment>
<dbReference type="KEGG" id="dnv:108651653"/>
<evidence type="ECO:0000256" key="1">
    <source>
        <dbReference type="ARBA" id="ARBA00000001"/>
    </source>
</evidence>
<evidence type="ECO:0000256" key="2">
    <source>
        <dbReference type="ARBA" id="ARBA00006014"/>
    </source>
</evidence>
<reference evidence="8 9" key="1">
    <citation type="journal article" date="2019" name="J. Hered.">
        <title>An Improved Genome Assembly for Drosophila navojoa, the Basal Species in the mojavensis Cluster.</title>
        <authorList>
            <person name="Vanderlinde T."/>
            <person name="Dupim E.G."/>
            <person name="Nazario-Yepiz N.O."/>
            <person name="Carvalho A.B."/>
        </authorList>
    </citation>
    <scope>NUCLEOTIDE SEQUENCE [LARGE SCALE GENOMIC DNA]</scope>
    <source>
        <strain evidence="8">Navoj_Jal97</strain>
        <tissue evidence="8">Whole organism</tissue>
    </source>
</reference>
<dbReference type="EMBL" id="LSRL02000003">
    <property type="protein sequence ID" value="TDG52632.1"/>
    <property type="molecule type" value="Genomic_DNA"/>
</dbReference>
<feature type="signal peptide" evidence="6">
    <location>
        <begin position="1"/>
        <end position="25"/>
    </location>
</feature>
<dbReference type="Gene3D" id="3.40.630.10">
    <property type="entry name" value="Zn peptidases"/>
    <property type="match status" value="1"/>
</dbReference>
<dbReference type="OrthoDB" id="3907302at2759"/>
<feature type="chain" id="PRO_5019842611" description="glutaminyl-peptide cyclotransferase" evidence="6">
    <location>
        <begin position="26"/>
        <end position="312"/>
    </location>
</feature>
<accession>A0A484BXA0</accession>